<protein>
    <recommendedName>
        <fullName evidence="5">Ribosomal large subunit pseudouridine synthase D</fullName>
        <ecNumber evidence="4">5.4.99.23</ecNumber>
    </recommendedName>
    <alternativeName>
        <fullName evidence="6">23S rRNA pseudouridine(1911/1915/1917) synthase</fullName>
    </alternativeName>
    <alternativeName>
        <fullName evidence="7">rRNA pseudouridylate synthase D</fullName>
    </alternativeName>
    <alternativeName>
        <fullName evidence="8">rRNA-uridine isomerase D</fullName>
    </alternativeName>
</protein>
<feature type="compositionally biased region" description="Basic and acidic residues" evidence="11">
    <location>
        <begin position="369"/>
        <end position="379"/>
    </location>
</feature>
<evidence type="ECO:0000256" key="11">
    <source>
        <dbReference type="SAM" id="MobiDB-lite"/>
    </source>
</evidence>
<evidence type="ECO:0000313" key="13">
    <source>
        <dbReference type="EMBL" id="RDD61660.1"/>
    </source>
</evidence>
<name>A0A369T8N9_9PROT</name>
<gene>
    <name evidence="13" type="ORF">DRB17_12070</name>
</gene>
<keyword evidence="14" id="KW-1185">Reference proteome</keyword>
<dbReference type="NCBIfam" id="TIGR00005">
    <property type="entry name" value="rluA_subfam"/>
    <property type="match status" value="1"/>
</dbReference>
<dbReference type="EC" id="5.4.99.23" evidence="4"/>
<evidence type="ECO:0000256" key="4">
    <source>
        <dbReference type="ARBA" id="ARBA00038942"/>
    </source>
</evidence>
<dbReference type="InterPro" id="IPR050188">
    <property type="entry name" value="RluA_PseudoU_synthase"/>
</dbReference>
<dbReference type="Gene3D" id="3.30.2350.10">
    <property type="entry name" value="Pseudouridine synthase"/>
    <property type="match status" value="1"/>
</dbReference>
<evidence type="ECO:0000256" key="7">
    <source>
        <dbReference type="ARBA" id="ARBA00042840"/>
    </source>
</evidence>
<dbReference type="InterPro" id="IPR006225">
    <property type="entry name" value="PsdUridine_synth_RluC/D"/>
</dbReference>
<keyword evidence="10" id="KW-0694">RNA-binding</keyword>
<accession>A0A369T8N9</accession>
<comment type="caution">
    <text evidence="13">The sequence shown here is derived from an EMBL/GenBank/DDBJ whole genome shotgun (WGS) entry which is preliminary data.</text>
</comment>
<organism evidence="13 14">
    <name type="scientific">Ferruginivarius sediminum</name>
    <dbReference type="NCBI Taxonomy" id="2661937"/>
    <lineage>
        <taxon>Bacteria</taxon>
        <taxon>Pseudomonadati</taxon>
        <taxon>Pseudomonadota</taxon>
        <taxon>Alphaproteobacteria</taxon>
        <taxon>Rhodospirillales</taxon>
        <taxon>Rhodospirillaceae</taxon>
        <taxon>Ferruginivarius</taxon>
    </lineage>
</organism>
<dbReference type="EMBL" id="QPMH01000010">
    <property type="protein sequence ID" value="RDD61660.1"/>
    <property type="molecule type" value="Genomic_DNA"/>
</dbReference>
<proteinExistence type="inferred from homology"/>
<dbReference type="AlphaFoldDB" id="A0A369T8N9"/>
<dbReference type="Gene3D" id="3.10.290.10">
    <property type="entry name" value="RNA-binding S4 domain"/>
    <property type="match status" value="1"/>
</dbReference>
<keyword evidence="2" id="KW-0413">Isomerase</keyword>
<dbReference type="GO" id="GO:0003723">
    <property type="term" value="F:RNA binding"/>
    <property type="evidence" value="ECO:0007669"/>
    <property type="project" value="UniProtKB-KW"/>
</dbReference>
<evidence type="ECO:0000259" key="12">
    <source>
        <dbReference type="SMART" id="SM00363"/>
    </source>
</evidence>
<feature type="region of interest" description="Disordered" evidence="11">
    <location>
        <begin position="72"/>
        <end position="91"/>
    </location>
</feature>
<comment type="catalytic activity">
    <reaction evidence="3">
        <text>uridine(1911/1915/1917) in 23S rRNA = pseudouridine(1911/1915/1917) in 23S rRNA</text>
        <dbReference type="Rhea" id="RHEA:42524"/>
        <dbReference type="Rhea" id="RHEA-COMP:10097"/>
        <dbReference type="Rhea" id="RHEA-COMP:10098"/>
        <dbReference type="ChEBI" id="CHEBI:65314"/>
        <dbReference type="ChEBI" id="CHEBI:65315"/>
        <dbReference type="EC" id="5.4.99.23"/>
    </reaction>
</comment>
<dbReference type="PROSITE" id="PS01129">
    <property type="entry name" value="PSI_RLU"/>
    <property type="match status" value="1"/>
</dbReference>
<dbReference type="InterPro" id="IPR006145">
    <property type="entry name" value="PsdUridine_synth_RsuA/RluA"/>
</dbReference>
<dbReference type="InterPro" id="IPR020103">
    <property type="entry name" value="PsdUridine_synth_cat_dom_sf"/>
</dbReference>
<dbReference type="SMART" id="SM00363">
    <property type="entry name" value="S4"/>
    <property type="match status" value="1"/>
</dbReference>
<dbReference type="PANTHER" id="PTHR21600:SF44">
    <property type="entry name" value="RIBOSOMAL LARGE SUBUNIT PSEUDOURIDINE SYNTHASE D"/>
    <property type="match status" value="1"/>
</dbReference>
<evidence type="ECO:0000256" key="3">
    <source>
        <dbReference type="ARBA" id="ARBA00036882"/>
    </source>
</evidence>
<sequence>MSRAAAFRDSCYRWICQVRGALLTPPGYCGGEDRARDENAVGRGRRRRGGCRRPAPLRRAGRPPCRATWRGRYAGRHPGRERRGIPCHGRAGRDHGTGVVARRCPSGFPDGRPAGRVHDLLDLFAGGRGAAGTPCHRACRRLCPGVRGPVDRRAVRGHVGDTVAADLGGVETRQVAADEADIRLDRWFKRHYPGLAFGRLAKLLRTGQVRVDGKRAKPSQRLAPGQEVRIPPLPQDAEEATKSDSASRMPGEVEAQRLRDAVLYRDDWVIALDKPAGLATQGGTGVKRNLDVMLGALQFDAAEPPRLVHRLDQDTSGVLLLARTAEAANRLARAFRSKDARKLYWALTAGIPKPRRGRIDLPLGKLKRGGGEKMGHDPKAGKEAVTLYATVETTRRLAEVAWLALSPLTGRTHQLRAHLAEIGAPILGDGKYGGRKAYPEGVPVHQLQLHAREIALPHPADGTTLRVTAPLPAHMRALFAALEFDAESGAGVDPAGN</sequence>
<dbReference type="InterPro" id="IPR006224">
    <property type="entry name" value="PsdUridine_synth_RluA-like_CS"/>
</dbReference>
<dbReference type="GO" id="GO:0160140">
    <property type="term" value="F:23S rRNA pseudouridine(1911/1915/1917) synthase activity"/>
    <property type="evidence" value="ECO:0007669"/>
    <property type="project" value="UniProtKB-EC"/>
</dbReference>
<evidence type="ECO:0000256" key="2">
    <source>
        <dbReference type="ARBA" id="ARBA00023235"/>
    </source>
</evidence>
<dbReference type="GO" id="GO:0000455">
    <property type="term" value="P:enzyme-directed rRNA pseudouridine synthesis"/>
    <property type="evidence" value="ECO:0007669"/>
    <property type="project" value="UniProtKB-ARBA"/>
</dbReference>
<evidence type="ECO:0000313" key="14">
    <source>
        <dbReference type="Proteomes" id="UP000253941"/>
    </source>
</evidence>
<dbReference type="PROSITE" id="PS50889">
    <property type="entry name" value="S4"/>
    <property type="match status" value="1"/>
</dbReference>
<dbReference type="SUPFAM" id="SSF55120">
    <property type="entry name" value="Pseudouridine synthase"/>
    <property type="match status" value="1"/>
</dbReference>
<feature type="domain" description="RNA-binding S4" evidence="12">
    <location>
        <begin position="182"/>
        <end position="239"/>
    </location>
</feature>
<evidence type="ECO:0000256" key="10">
    <source>
        <dbReference type="PROSITE-ProRule" id="PRU00182"/>
    </source>
</evidence>
<reference evidence="13 14" key="1">
    <citation type="submission" date="2018-07" db="EMBL/GenBank/DDBJ databases">
        <title>Venubactetium sediminum gen. nov., sp. nov., isolated from a marine solar saltern.</title>
        <authorList>
            <person name="Wang S."/>
        </authorList>
    </citation>
    <scope>NUCLEOTIDE SEQUENCE [LARGE SCALE GENOMIC DNA]</scope>
    <source>
        <strain evidence="13 14">WD2A32</strain>
    </source>
</reference>
<dbReference type="SUPFAM" id="SSF55174">
    <property type="entry name" value="Alpha-L RNA-binding motif"/>
    <property type="match status" value="1"/>
</dbReference>
<feature type="active site" evidence="9">
    <location>
        <position position="312"/>
    </location>
</feature>
<dbReference type="PANTHER" id="PTHR21600">
    <property type="entry name" value="MITOCHONDRIAL RNA PSEUDOURIDINE SYNTHASE"/>
    <property type="match status" value="1"/>
</dbReference>
<dbReference type="InterPro" id="IPR002942">
    <property type="entry name" value="S4_RNA-bd"/>
</dbReference>
<evidence type="ECO:0000256" key="9">
    <source>
        <dbReference type="PIRSR" id="PIRSR606225-1"/>
    </source>
</evidence>
<evidence type="ECO:0000256" key="1">
    <source>
        <dbReference type="ARBA" id="ARBA00010876"/>
    </source>
</evidence>
<feature type="region of interest" description="Disordered" evidence="11">
    <location>
        <begin position="34"/>
        <end position="63"/>
    </location>
</feature>
<dbReference type="InterPro" id="IPR036986">
    <property type="entry name" value="S4_RNA-bd_sf"/>
</dbReference>
<evidence type="ECO:0000256" key="8">
    <source>
        <dbReference type="ARBA" id="ARBA00043148"/>
    </source>
</evidence>
<comment type="similarity">
    <text evidence="1">Belongs to the pseudouridine synthase RluA family.</text>
</comment>
<feature type="region of interest" description="Disordered" evidence="11">
    <location>
        <begin position="214"/>
        <end position="252"/>
    </location>
</feature>
<dbReference type="CDD" id="cd02869">
    <property type="entry name" value="PseudoU_synth_RluA_like"/>
    <property type="match status" value="1"/>
</dbReference>
<dbReference type="Pfam" id="PF00849">
    <property type="entry name" value="PseudoU_synth_2"/>
    <property type="match status" value="1"/>
</dbReference>
<evidence type="ECO:0000256" key="5">
    <source>
        <dbReference type="ARBA" id="ARBA00040039"/>
    </source>
</evidence>
<feature type="region of interest" description="Disordered" evidence="11">
    <location>
        <begin position="360"/>
        <end position="379"/>
    </location>
</feature>
<dbReference type="Proteomes" id="UP000253941">
    <property type="component" value="Unassembled WGS sequence"/>
</dbReference>
<dbReference type="CDD" id="cd00165">
    <property type="entry name" value="S4"/>
    <property type="match status" value="1"/>
</dbReference>
<evidence type="ECO:0000256" key="6">
    <source>
        <dbReference type="ARBA" id="ARBA00042264"/>
    </source>
</evidence>
<feature type="compositionally biased region" description="Basic residues" evidence="11">
    <location>
        <begin position="43"/>
        <end position="61"/>
    </location>
</feature>